<evidence type="ECO:0000256" key="9">
    <source>
        <dbReference type="ARBA" id="ARBA00039149"/>
    </source>
</evidence>
<sequence length="214" mass="22736">MRVLLFSGGLDSTALAWWQRPDACLFVDYGQRPAAGERAAATSIAAEFGLRLETLQVDLSALGLGPLAGGEPAALARAPEWWPYRNQILVTLAGMRFVAEGLSEILIGTVATDVHADGRAPFLRTLDRLMRLQEGGVRVVAPARHLSGPALLAASGLPASALGATFSCHVMEYACGRCRGCEKHRETLRSFGLRSDAKASRAAPDRPDAARAEG</sequence>
<evidence type="ECO:0000313" key="12">
    <source>
        <dbReference type="Proteomes" id="UP000218288"/>
    </source>
</evidence>
<keyword evidence="2" id="KW-0436">Ligase</keyword>
<dbReference type="EMBL" id="AP014809">
    <property type="protein sequence ID" value="BAU92675.1"/>
    <property type="molecule type" value="Genomic_DNA"/>
</dbReference>
<dbReference type="Gene3D" id="3.40.50.620">
    <property type="entry name" value="HUPs"/>
    <property type="match status" value="1"/>
</dbReference>
<keyword evidence="5" id="KW-0671">Queuosine biosynthesis</keyword>
<evidence type="ECO:0000256" key="1">
    <source>
        <dbReference type="ARBA" id="ARBA00005061"/>
    </source>
</evidence>
<keyword evidence="3" id="KW-0479">Metal-binding</keyword>
<gene>
    <name evidence="11" type="ORF">MPPM_4070</name>
</gene>
<dbReference type="InterPro" id="IPR014729">
    <property type="entry name" value="Rossmann-like_a/b/a_fold"/>
</dbReference>
<dbReference type="Pfam" id="PF06508">
    <property type="entry name" value="QueC"/>
    <property type="match status" value="1"/>
</dbReference>
<comment type="pathway">
    <text evidence="1">Purine metabolism; 7-cyano-7-deazaguanine biosynthesis.</text>
</comment>
<dbReference type="Proteomes" id="UP000218288">
    <property type="component" value="Chromosome"/>
</dbReference>
<dbReference type="AlphaFoldDB" id="A0A160PII9"/>
<dbReference type="PANTHER" id="PTHR42914:SF1">
    <property type="entry name" value="7-CYANO-7-DEAZAGUANINE SYNTHASE"/>
    <property type="match status" value="1"/>
</dbReference>
<evidence type="ECO:0000313" key="11">
    <source>
        <dbReference type="EMBL" id="BAU92675.1"/>
    </source>
</evidence>
<proteinExistence type="inferred from homology"/>
<organism evidence="11 12">
    <name type="scientific">Methylorubrum populi</name>
    <dbReference type="NCBI Taxonomy" id="223967"/>
    <lineage>
        <taxon>Bacteria</taxon>
        <taxon>Pseudomonadati</taxon>
        <taxon>Pseudomonadota</taxon>
        <taxon>Alphaproteobacteria</taxon>
        <taxon>Hyphomicrobiales</taxon>
        <taxon>Methylobacteriaceae</taxon>
        <taxon>Methylorubrum</taxon>
    </lineage>
</organism>
<dbReference type="GO" id="GO:0016874">
    <property type="term" value="F:ligase activity"/>
    <property type="evidence" value="ECO:0007669"/>
    <property type="project" value="UniProtKB-KW"/>
</dbReference>
<name>A0A160PII9_9HYPH</name>
<evidence type="ECO:0000256" key="6">
    <source>
        <dbReference type="ARBA" id="ARBA00022833"/>
    </source>
</evidence>
<keyword evidence="7" id="KW-0067">ATP-binding</keyword>
<dbReference type="RefSeq" id="WP_096487940.1">
    <property type="nucleotide sequence ID" value="NZ_AP014809.1"/>
</dbReference>
<dbReference type="GO" id="GO:0008616">
    <property type="term" value="P:tRNA queuosine(34) biosynthetic process"/>
    <property type="evidence" value="ECO:0007669"/>
    <property type="project" value="UniProtKB-KW"/>
</dbReference>
<accession>A0A160PII9</accession>
<dbReference type="SUPFAM" id="SSF52402">
    <property type="entry name" value="Adenine nucleotide alpha hydrolases-like"/>
    <property type="match status" value="1"/>
</dbReference>
<evidence type="ECO:0000256" key="2">
    <source>
        <dbReference type="ARBA" id="ARBA00022598"/>
    </source>
</evidence>
<comment type="similarity">
    <text evidence="8">Belongs to the QueC family.</text>
</comment>
<evidence type="ECO:0000256" key="5">
    <source>
        <dbReference type="ARBA" id="ARBA00022785"/>
    </source>
</evidence>
<keyword evidence="4" id="KW-0547">Nucleotide-binding</keyword>
<dbReference type="PANTHER" id="PTHR42914">
    <property type="entry name" value="7-CYANO-7-DEAZAGUANINE SYNTHASE"/>
    <property type="match status" value="1"/>
</dbReference>
<evidence type="ECO:0000256" key="3">
    <source>
        <dbReference type="ARBA" id="ARBA00022723"/>
    </source>
</evidence>
<comment type="catalytic activity">
    <reaction evidence="10">
        <text>7-carboxy-7-carbaguanine + NH4(+) + 2 ATP = 7-cyano-7-carbaguanine + 2 AMP + 2 diphosphate + 2 H(+)</text>
        <dbReference type="Rhea" id="RHEA:27982"/>
        <dbReference type="ChEBI" id="CHEBI:15378"/>
        <dbReference type="ChEBI" id="CHEBI:28938"/>
        <dbReference type="ChEBI" id="CHEBI:30616"/>
        <dbReference type="ChEBI" id="CHEBI:33019"/>
        <dbReference type="ChEBI" id="CHEBI:45075"/>
        <dbReference type="ChEBI" id="CHEBI:61036"/>
        <dbReference type="ChEBI" id="CHEBI:456215"/>
        <dbReference type="EC" id="6.3.4.20"/>
    </reaction>
</comment>
<dbReference type="OrthoDB" id="1426978at2"/>
<dbReference type="EC" id="6.3.4.20" evidence="9"/>
<evidence type="ECO:0000256" key="10">
    <source>
        <dbReference type="ARBA" id="ARBA00047890"/>
    </source>
</evidence>
<evidence type="ECO:0000256" key="7">
    <source>
        <dbReference type="ARBA" id="ARBA00022840"/>
    </source>
</evidence>
<protein>
    <recommendedName>
        <fullName evidence="9">7-cyano-7-deazaguanine synthase</fullName>
        <ecNumber evidence="9">6.3.4.20</ecNumber>
    </recommendedName>
</protein>
<dbReference type="InterPro" id="IPR018317">
    <property type="entry name" value="QueC"/>
</dbReference>
<keyword evidence="6" id="KW-0862">Zinc</keyword>
<evidence type="ECO:0000256" key="8">
    <source>
        <dbReference type="ARBA" id="ARBA00037993"/>
    </source>
</evidence>
<dbReference type="GO" id="GO:0046872">
    <property type="term" value="F:metal ion binding"/>
    <property type="evidence" value="ECO:0007669"/>
    <property type="project" value="UniProtKB-KW"/>
</dbReference>
<dbReference type="GO" id="GO:0005524">
    <property type="term" value="F:ATP binding"/>
    <property type="evidence" value="ECO:0007669"/>
    <property type="project" value="UniProtKB-KW"/>
</dbReference>
<reference evidence="11 12" key="1">
    <citation type="journal article" date="2016" name="Genome Announc.">
        <title>Complete Genome Sequence of Methylobacterium populi P-1M, Isolated from Pink-Pigmented Household Biofilm.</title>
        <authorList>
            <person name="Morohoshi T."/>
            <person name="Ikeda T."/>
        </authorList>
    </citation>
    <scope>NUCLEOTIDE SEQUENCE [LARGE SCALE GENOMIC DNA]</scope>
    <source>
        <strain evidence="11 12">P-1M</strain>
    </source>
</reference>
<evidence type="ECO:0000256" key="4">
    <source>
        <dbReference type="ARBA" id="ARBA00022741"/>
    </source>
</evidence>